<feature type="compositionally biased region" description="Polar residues" evidence="1">
    <location>
        <begin position="100"/>
        <end position="117"/>
    </location>
</feature>
<evidence type="ECO:0000313" key="2">
    <source>
        <dbReference type="EMBL" id="KHN01101.1"/>
    </source>
</evidence>
<organism evidence="2">
    <name type="scientific">Glycine soja</name>
    <name type="common">Wild soybean</name>
    <dbReference type="NCBI Taxonomy" id="3848"/>
    <lineage>
        <taxon>Eukaryota</taxon>
        <taxon>Viridiplantae</taxon>
        <taxon>Streptophyta</taxon>
        <taxon>Embryophyta</taxon>
        <taxon>Tracheophyta</taxon>
        <taxon>Spermatophyta</taxon>
        <taxon>Magnoliopsida</taxon>
        <taxon>eudicotyledons</taxon>
        <taxon>Gunneridae</taxon>
        <taxon>Pentapetalae</taxon>
        <taxon>rosids</taxon>
        <taxon>fabids</taxon>
        <taxon>Fabales</taxon>
        <taxon>Fabaceae</taxon>
        <taxon>Papilionoideae</taxon>
        <taxon>50 kb inversion clade</taxon>
        <taxon>NPAAA clade</taxon>
        <taxon>indigoferoid/millettioid clade</taxon>
        <taxon>Phaseoleae</taxon>
        <taxon>Glycine</taxon>
        <taxon>Glycine subgen. Soja</taxon>
    </lineage>
</organism>
<dbReference type="EMBL" id="KN671098">
    <property type="protein sequence ID" value="KHN01101.1"/>
    <property type="molecule type" value="Genomic_DNA"/>
</dbReference>
<evidence type="ECO:0000256" key="1">
    <source>
        <dbReference type="SAM" id="MobiDB-lite"/>
    </source>
</evidence>
<sequence length="117" mass="13302">KKGKNQVQQTIAFHLLNFGPRTNWAVTKPNDGVTATVSTLNHTRVRVLDFAKPYADPKRFRSRKWHPPPPDRYSDHAPPAGQRFASHRNPNRFVLRSVSRPISLSRSPNPLSGSPWN</sequence>
<feature type="non-terminal residue" evidence="2">
    <location>
        <position position="1"/>
    </location>
</feature>
<dbReference type="AlphaFoldDB" id="A0A0B2NVD5"/>
<proteinExistence type="predicted"/>
<dbReference type="Proteomes" id="UP000053555">
    <property type="component" value="Unassembled WGS sequence"/>
</dbReference>
<gene>
    <name evidence="2" type="ORF">glysoja_040290</name>
</gene>
<feature type="region of interest" description="Disordered" evidence="1">
    <location>
        <begin position="59"/>
        <end position="117"/>
    </location>
</feature>
<protein>
    <submittedName>
        <fullName evidence="2">Uncharacterized protein</fullName>
    </submittedName>
</protein>
<name>A0A0B2NVD5_GLYSO</name>
<reference evidence="2" key="1">
    <citation type="submission" date="2014-07" db="EMBL/GenBank/DDBJ databases">
        <title>Identification of a novel salt tolerance gene in wild soybean by whole-genome sequencing.</title>
        <authorList>
            <person name="Lam H.-M."/>
            <person name="Qi X."/>
            <person name="Li M.-W."/>
            <person name="Liu X."/>
            <person name="Xie M."/>
            <person name="Ni M."/>
            <person name="Xu X."/>
        </authorList>
    </citation>
    <scope>NUCLEOTIDE SEQUENCE [LARGE SCALE GENOMIC DNA]</scope>
    <source>
        <tissue evidence="2">Root</tissue>
    </source>
</reference>
<accession>A0A0B2NVD5</accession>